<organism evidence="3 4">
    <name type="scientific">Desmophyllum pertusum</name>
    <dbReference type="NCBI Taxonomy" id="174260"/>
    <lineage>
        <taxon>Eukaryota</taxon>
        <taxon>Metazoa</taxon>
        <taxon>Cnidaria</taxon>
        <taxon>Anthozoa</taxon>
        <taxon>Hexacorallia</taxon>
        <taxon>Scleractinia</taxon>
        <taxon>Caryophylliina</taxon>
        <taxon>Caryophylliidae</taxon>
        <taxon>Desmophyllum</taxon>
    </lineage>
</organism>
<accession>A0A9W9YRI5</accession>
<dbReference type="Pfam" id="PF00567">
    <property type="entry name" value="TUDOR"/>
    <property type="match status" value="2"/>
</dbReference>
<feature type="domain" description="Tudor" evidence="2">
    <location>
        <begin position="427"/>
        <end position="488"/>
    </location>
</feature>
<feature type="compositionally biased region" description="Basic and acidic residues" evidence="1">
    <location>
        <begin position="72"/>
        <end position="83"/>
    </location>
</feature>
<dbReference type="Gene3D" id="2.30.30.140">
    <property type="match status" value="2"/>
</dbReference>
<feature type="region of interest" description="Disordered" evidence="1">
    <location>
        <begin position="581"/>
        <end position="629"/>
    </location>
</feature>
<proteinExistence type="predicted"/>
<sequence length="740" mass="81884">MSRPLACSFKRSCSIVKSRDELTAESAENAAKSKEQETQQEQTEKDTDSLHEGSTEPEVQDEQSSQTSSFTEEEKVLSEEKVDSQASEAPAGAPEDYKELQYKPATIPQRNRFQAGITFVDPQGYVYAQEVKEGDRTLINIMGTLLERYGKGEDLSGAPSDATSVFPGLPCCAQFTEDGMWYRARVVKFVEEEKVEVNYIDFGNSEVVSLSAIRQEMPFMEVPQQCLQLVLRGIEPKTSDGHWPPEAIQALSQAIVGQDCVANIRGDKVPGYPLVVKLFLPDGSDVAHTLLSRGLVQRSSQLEEEEESPQFYPRRRGPGKSGPITSKRSITETRAHAEQISSREAECMLAHTELPGDGIRFDVTITHIERPDCLFIQRVPPTEEARGYSDDPDPTLEDAAEELRTLEEIMAKINHADYFKKYTPLATASEGMLCCARYTEDDMWYRAQVKSVERQKPLEVRVLYVDYGTTEVIKADRLRGFPSELLDLPVQSTRCFLADIRAPDTTDRPMMDDGCWPVDTMETLIQFVAGKNLVAKMLFSGPPASVMLYEHKARSDGCTEEVSIGLLLAQKGLAKYADYEKGTHEEESDTNVEGSCESEEKTLEFQESKLTFTSAGSETSAESKNSSSSADLLEKILSPKVSFAPAKQQVLKPSELTTKSEDQTAKNCESEEKRTELGSSSVNSEDGNSSPIPTNANTSRDQEETTSPQPVSTDHVTEVTSSDTDLSSAEVNHNSVESSV</sequence>
<reference evidence="3" key="1">
    <citation type="submission" date="2023-01" db="EMBL/GenBank/DDBJ databases">
        <title>Genome assembly of the deep-sea coral Lophelia pertusa.</title>
        <authorList>
            <person name="Herrera S."/>
            <person name="Cordes E."/>
        </authorList>
    </citation>
    <scope>NUCLEOTIDE SEQUENCE</scope>
    <source>
        <strain evidence="3">USNM1676648</strain>
        <tissue evidence="3">Polyp</tissue>
    </source>
</reference>
<dbReference type="PANTHER" id="PTHR16442">
    <property type="entry name" value="RING FINGER PROTEIN 17"/>
    <property type="match status" value="1"/>
</dbReference>
<evidence type="ECO:0000256" key="1">
    <source>
        <dbReference type="SAM" id="MobiDB-lite"/>
    </source>
</evidence>
<dbReference type="Gene3D" id="2.40.50.90">
    <property type="match status" value="2"/>
</dbReference>
<feature type="compositionally biased region" description="Low complexity" evidence="1">
    <location>
        <begin position="678"/>
        <end position="690"/>
    </location>
</feature>
<dbReference type="OrthoDB" id="5981326at2759"/>
<evidence type="ECO:0000313" key="3">
    <source>
        <dbReference type="EMBL" id="KAJ7363661.1"/>
    </source>
</evidence>
<name>A0A9W9YRI5_9CNID</name>
<dbReference type="InterPro" id="IPR002999">
    <property type="entry name" value="Tudor"/>
</dbReference>
<dbReference type="SUPFAM" id="SSF63748">
    <property type="entry name" value="Tudor/PWWP/MBT"/>
    <property type="match status" value="2"/>
</dbReference>
<dbReference type="Proteomes" id="UP001163046">
    <property type="component" value="Unassembled WGS sequence"/>
</dbReference>
<evidence type="ECO:0000313" key="4">
    <source>
        <dbReference type="Proteomes" id="UP001163046"/>
    </source>
</evidence>
<dbReference type="SMART" id="SM00333">
    <property type="entry name" value="TUDOR"/>
    <property type="match status" value="2"/>
</dbReference>
<dbReference type="PROSITE" id="PS50304">
    <property type="entry name" value="TUDOR"/>
    <property type="match status" value="2"/>
</dbReference>
<feature type="region of interest" description="Disordered" evidence="1">
    <location>
        <begin position="647"/>
        <end position="740"/>
    </location>
</feature>
<evidence type="ECO:0000259" key="2">
    <source>
        <dbReference type="PROSITE" id="PS50304"/>
    </source>
</evidence>
<dbReference type="AlphaFoldDB" id="A0A9W9YRI5"/>
<dbReference type="InterPro" id="IPR035437">
    <property type="entry name" value="SNase_OB-fold_sf"/>
</dbReference>
<dbReference type="SUPFAM" id="SSF50199">
    <property type="entry name" value="Staphylococcal nuclease"/>
    <property type="match status" value="1"/>
</dbReference>
<keyword evidence="4" id="KW-1185">Reference proteome</keyword>
<feature type="compositionally biased region" description="Low complexity" evidence="1">
    <location>
        <begin position="617"/>
        <end position="629"/>
    </location>
</feature>
<dbReference type="CDD" id="cd20379">
    <property type="entry name" value="Tudor_dTUD-like"/>
    <property type="match status" value="1"/>
</dbReference>
<feature type="domain" description="Tudor" evidence="2">
    <location>
        <begin position="164"/>
        <end position="223"/>
    </location>
</feature>
<dbReference type="EMBL" id="MU827305">
    <property type="protein sequence ID" value="KAJ7363661.1"/>
    <property type="molecule type" value="Genomic_DNA"/>
</dbReference>
<feature type="compositionally biased region" description="Basic and acidic residues" evidence="1">
    <location>
        <begin position="31"/>
        <end position="54"/>
    </location>
</feature>
<gene>
    <name evidence="3" type="primary">RNF17_2</name>
    <name evidence="3" type="ORF">OS493_009823</name>
</gene>
<comment type="caution">
    <text evidence="3">The sequence shown here is derived from an EMBL/GenBank/DDBJ whole genome shotgun (WGS) entry which is preliminary data.</text>
</comment>
<feature type="region of interest" description="Disordered" evidence="1">
    <location>
        <begin position="297"/>
        <end position="333"/>
    </location>
</feature>
<feature type="compositionally biased region" description="Basic and acidic residues" evidence="1">
    <location>
        <begin position="658"/>
        <end position="676"/>
    </location>
</feature>
<dbReference type="FunFam" id="2.30.30.140:FF:000018">
    <property type="entry name" value="Serine/threonine-protein kinase 31"/>
    <property type="match status" value="2"/>
</dbReference>
<dbReference type="PANTHER" id="PTHR16442:SF1">
    <property type="entry name" value="RING FINGER PROTEIN 17"/>
    <property type="match status" value="1"/>
</dbReference>
<feature type="compositionally biased region" description="Polar residues" evidence="1">
    <location>
        <begin position="691"/>
        <end position="740"/>
    </location>
</feature>
<feature type="compositionally biased region" description="Basic and acidic residues" evidence="1">
    <location>
        <begin position="598"/>
        <end position="607"/>
    </location>
</feature>
<feature type="region of interest" description="Disordered" evidence="1">
    <location>
        <begin position="18"/>
        <end position="98"/>
    </location>
</feature>
<protein>
    <submittedName>
        <fullName evidence="3">Gamete proteinration</fullName>
    </submittedName>
</protein>